<dbReference type="AlphaFoldDB" id="A0A5C7AES4"/>
<organism evidence="10 11">
    <name type="scientific">Gelidibacter salicanalis</name>
    <dbReference type="NCBI Taxonomy" id="291193"/>
    <lineage>
        <taxon>Bacteria</taxon>
        <taxon>Pseudomonadati</taxon>
        <taxon>Bacteroidota</taxon>
        <taxon>Flavobacteriia</taxon>
        <taxon>Flavobacteriales</taxon>
        <taxon>Flavobacteriaceae</taxon>
        <taxon>Gelidibacter</taxon>
    </lineage>
</organism>
<dbReference type="RefSeq" id="WP_146893947.1">
    <property type="nucleotide sequence ID" value="NZ_VORX01000008.1"/>
</dbReference>
<evidence type="ECO:0000256" key="6">
    <source>
        <dbReference type="NCBIfam" id="TIGR01225"/>
    </source>
</evidence>
<accession>A0A5C7AES4</accession>
<dbReference type="GO" id="GO:0004397">
    <property type="term" value="F:histidine ammonia-lyase activity"/>
    <property type="evidence" value="ECO:0007669"/>
    <property type="project" value="UniProtKB-UniRule"/>
</dbReference>
<comment type="similarity">
    <text evidence="7">Belongs to the PAL/histidase family.</text>
</comment>
<dbReference type="PANTHER" id="PTHR10362">
    <property type="entry name" value="HISTIDINE AMMONIA-LYASE"/>
    <property type="match status" value="1"/>
</dbReference>
<keyword evidence="3 8" id="KW-0369">Histidine metabolism</keyword>
<dbReference type="Proteomes" id="UP000321734">
    <property type="component" value="Unassembled WGS sequence"/>
</dbReference>
<comment type="catalytic activity">
    <reaction evidence="5 8">
        <text>L-histidine = trans-urocanate + NH4(+)</text>
        <dbReference type="Rhea" id="RHEA:21232"/>
        <dbReference type="ChEBI" id="CHEBI:17771"/>
        <dbReference type="ChEBI" id="CHEBI:28938"/>
        <dbReference type="ChEBI" id="CHEBI:57595"/>
        <dbReference type="EC" id="4.3.1.3"/>
    </reaction>
</comment>
<evidence type="ECO:0000313" key="11">
    <source>
        <dbReference type="Proteomes" id="UP000321734"/>
    </source>
</evidence>
<dbReference type="FunFam" id="1.20.200.10:FF:000003">
    <property type="entry name" value="Histidine ammonia-lyase"/>
    <property type="match status" value="1"/>
</dbReference>
<evidence type="ECO:0000256" key="1">
    <source>
        <dbReference type="ARBA" id="ARBA00005113"/>
    </source>
</evidence>
<evidence type="ECO:0000256" key="8">
    <source>
        <dbReference type="RuleBase" id="RU004479"/>
    </source>
</evidence>
<name>A0A5C7AES4_9FLAO</name>
<dbReference type="FunFam" id="1.10.275.10:FF:000005">
    <property type="entry name" value="Histidine ammonia-lyase"/>
    <property type="match status" value="1"/>
</dbReference>
<comment type="subcellular location">
    <subcellularLocation>
        <location evidence="9">Cytoplasm</location>
    </subcellularLocation>
</comment>
<evidence type="ECO:0000256" key="5">
    <source>
        <dbReference type="ARBA" id="ARBA00049269"/>
    </source>
</evidence>
<protein>
    <recommendedName>
        <fullName evidence="2 6">Histidine ammonia-lyase</fullName>
        <ecNumber evidence="2 6">4.3.1.3</ecNumber>
    </recommendedName>
</protein>
<dbReference type="InterPro" id="IPR022313">
    <property type="entry name" value="Phe/His_NH3-lyase_AS"/>
</dbReference>
<proteinExistence type="inferred from homology"/>
<evidence type="ECO:0000256" key="2">
    <source>
        <dbReference type="ARBA" id="ARBA00012994"/>
    </source>
</evidence>
<keyword evidence="4 7" id="KW-0456">Lyase</keyword>
<dbReference type="GO" id="GO:0019557">
    <property type="term" value="P:L-histidine catabolic process to glutamate and formate"/>
    <property type="evidence" value="ECO:0007669"/>
    <property type="project" value="UniProtKB-UniPathway"/>
</dbReference>
<dbReference type="OrthoDB" id="9806955at2"/>
<dbReference type="InterPro" id="IPR008948">
    <property type="entry name" value="L-Aspartase-like"/>
</dbReference>
<sequence length="503" mass="55762">MNLTHSISSKTLELATISDILFYDQKIELSKESIVNINACRDYLNNKMLEQDEPIYGINTGFGSLYNVKISKDKLTQLQENLVMSHACGMGNQVPNAIVKLMLLLKIQSLSYGHSGVQLGTVQRLVDFYNHDILPIIYTQGSLGASGDLAPLAHLALPLIGKGEVFHDGKMKPTSEIMQQFNWQPITLLSKEGLALLNGTQFMSAYGVHLLLKSYKLSYLADLIGSISLDAFDGRIEPFNELVHLVRPHNGQLKTAERVREFLEGSQLISQQKQHVQDPYSFRCIPQVHGATKDTLEFIHKTIKTEINSVTDNPNVFVGENEIISGGNFHGQPLALALDYLKIAMAELGNISERRIYQLISGLRGLPTFLVDNPGLNSGFMIPQYTAASIVSANKQLATPASVDSIVSSNGQEDHVSMGANAATQAYTLVYNVEKILAIELLNASQAITFRQPKTSSPLIEAFLNSYQSEVQFVTQDLIFHELMHKSLQFITDFSIENELLFD</sequence>
<dbReference type="EMBL" id="VORX01000008">
    <property type="protein sequence ID" value="TXE05963.1"/>
    <property type="molecule type" value="Genomic_DNA"/>
</dbReference>
<dbReference type="InterPro" id="IPR001106">
    <property type="entry name" value="Aromatic_Lyase"/>
</dbReference>
<dbReference type="NCBIfam" id="TIGR01225">
    <property type="entry name" value="hutH"/>
    <property type="match status" value="1"/>
</dbReference>
<keyword evidence="11" id="KW-1185">Reference proteome</keyword>
<dbReference type="NCBIfam" id="NF006871">
    <property type="entry name" value="PRK09367.1"/>
    <property type="match status" value="1"/>
</dbReference>
<gene>
    <name evidence="10" type="primary">hutH</name>
    <name evidence="10" type="ORF">ES711_14080</name>
</gene>
<comment type="caution">
    <text evidence="10">The sequence shown here is derived from an EMBL/GenBank/DDBJ whole genome shotgun (WGS) entry which is preliminary data.</text>
</comment>
<evidence type="ECO:0000256" key="3">
    <source>
        <dbReference type="ARBA" id="ARBA00022808"/>
    </source>
</evidence>
<dbReference type="InterPro" id="IPR024083">
    <property type="entry name" value="Fumarase/histidase_N"/>
</dbReference>
<evidence type="ECO:0000256" key="7">
    <source>
        <dbReference type="RuleBase" id="RU003954"/>
    </source>
</evidence>
<dbReference type="UniPathway" id="UPA00379">
    <property type="reaction ID" value="UER00549"/>
</dbReference>
<evidence type="ECO:0000256" key="9">
    <source>
        <dbReference type="RuleBase" id="RU004480"/>
    </source>
</evidence>
<evidence type="ECO:0000313" key="10">
    <source>
        <dbReference type="EMBL" id="TXE05963.1"/>
    </source>
</evidence>
<reference evidence="10 11" key="1">
    <citation type="submission" date="2019-08" db="EMBL/GenBank/DDBJ databases">
        <title>Genome sequence of Gelidibacter salicanalis IC162T.</title>
        <authorList>
            <person name="Bowman J.P."/>
        </authorList>
    </citation>
    <scope>NUCLEOTIDE SEQUENCE [LARGE SCALE GENOMIC DNA]</scope>
    <source>
        <strain evidence="10 11">IC162</strain>
    </source>
</reference>
<dbReference type="PROSITE" id="PS00488">
    <property type="entry name" value="PAL_HISTIDASE"/>
    <property type="match status" value="1"/>
</dbReference>
<dbReference type="GO" id="GO:0005737">
    <property type="term" value="C:cytoplasm"/>
    <property type="evidence" value="ECO:0007669"/>
    <property type="project" value="UniProtKB-SubCell"/>
</dbReference>
<dbReference type="CDD" id="cd00332">
    <property type="entry name" value="PAL-HAL"/>
    <property type="match status" value="1"/>
</dbReference>
<dbReference type="InterPro" id="IPR005921">
    <property type="entry name" value="HutH"/>
</dbReference>
<dbReference type="EC" id="4.3.1.3" evidence="2 6"/>
<dbReference type="Gene3D" id="1.10.275.10">
    <property type="entry name" value="Fumarase/aspartase (N-terminal domain)"/>
    <property type="match status" value="1"/>
</dbReference>
<evidence type="ECO:0000256" key="4">
    <source>
        <dbReference type="ARBA" id="ARBA00023239"/>
    </source>
</evidence>
<dbReference type="Gene3D" id="1.20.200.10">
    <property type="entry name" value="Fumarase/aspartase (Central domain)"/>
    <property type="match status" value="1"/>
</dbReference>
<dbReference type="GO" id="GO:0019556">
    <property type="term" value="P:L-histidine catabolic process to glutamate and formamide"/>
    <property type="evidence" value="ECO:0007669"/>
    <property type="project" value="UniProtKB-UniPathway"/>
</dbReference>
<dbReference type="SUPFAM" id="SSF48557">
    <property type="entry name" value="L-aspartase-like"/>
    <property type="match status" value="1"/>
</dbReference>
<comment type="pathway">
    <text evidence="1 8">Amino-acid degradation; L-histidine degradation into L-glutamate; N-formimidoyl-L-glutamate from L-histidine: step 1/3.</text>
</comment>
<dbReference type="Pfam" id="PF00221">
    <property type="entry name" value="Lyase_aromatic"/>
    <property type="match status" value="1"/>
</dbReference>